<evidence type="ECO:0000256" key="3">
    <source>
        <dbReference type="ARBA" id="ARBA00022525"/>
    </source>
</evidence>
<keyword evidence="10" id="KW-0521">NADP</keyword>
<dbReference type="InterPro" id="IPR000768">
    <property type="entry name" value="ART"/>
</dbReference>
<dbReference type="Pfam" id="PF01129">
    <property type="entry name" value="ART"/>
    <property type="match status" value="2"/>
</dbReference>
<keyword evidence="8" id="KW-0843">Virulence</keyword>
<dbReference type="EC" id="2.4.2.31" evidence="10"/>
<keyword evidence="7" id="KW-0548">Nucleotidyltransferase</keyword>
<comment type="caution">
    <text evidence="11">The sequence shown here is derived from an EMBL/GenBank/DDBJ whole genome shotgun (WGS) entry which is preliminary data.</text>
</comment>
<dbReference type="GO" id="GO:0005576">
    <property type="term" value="C:extracellular region"/>
    <property type="evidence" value="ECO:0007669"/>
    <property type="project" value="UniProtKB-SubCell"/>
</dbReference>
<dbReference type="GO" id="GO:0090729">
    <property type="term" value="F:toxin activity"/>
    <property type="evidence" value="ECO:0007669"/>
    <property type="project" value="UniProtKB-KW"/>
</dbReference>
<dbReference type="Proteomes" id="UP000663844">
    <property type="component" value="Unassembled WGS sequence"/>
</dbReference>
<comment type="catalytic activity">
    <reaction evidence="9 10">
        <text>L-arginyl-[protein] + NAD(+) = N(omega)-(ADP-D-ribosyl)-L-arginyl-[protein] + nicotinamide + H(+)</text>
        <dbReference type="Rhea" id="RHEA:19149"/>
        <dbReference type="Rhea" id="RHEA-COMP:10532"/>
        <dbReference type="Rhea" id="RHEA-COMP:15087"/>
        <dbReference type="ChEBI" id="CHEBI:15378"/>
        <dbReference type="ChEBI" id="CHEBI:17154"/>
        <dbReference type="ChEBI" id="CHEBI:29965"/>
        <dbReference type="ChEBI" id="CHEBI:57540"/>
        <dbReference type="ChEBI" id="CHEBI:142554"/>
        <dbReference type="EC" id="2.4.2.31"/>
    </reaction>
</comment>
<dbReference type="Proteomes" id="UP000663845">
    <property type="component" value="Unassembled WGS sequence"/>
</dbReference>
<evidence type="ECO:0000313" key="12">
    <source>
        <dbReference type="EMBL" id="CAF3697326.1"/>
    </source>
</evidence>
<evidence type="ECO:0000256" key="7">
    <source>
        <dbReference type="ARBA" id="ARBA00022695"/>
    </source>
</evidence>
<gene>
    <name evidence="11" type="ORF">JYZ213_LOCUS6273</name>
    <name evidence="12" type="ORF">OXD698_LOCUS12035</name>
</gene>
<protein>
    <recommendedName>
        <fullName evidence="10">NAD(P)(+)--arginine ADP-ribosyltransferase</fullName>
        <ecNumber evidence="10">2.4.2.31</ecNumber>
    </recommendedName>
    <alternativeName>
        <fullName evidence="10">Mono(ADP-ribosyl)transferase</fullName>
    </alternativeName>
</protein>
<evidence type="ECO:0000256" key="10">
    <source>
        <dbReference type="RuleBase" id="RU361228"/>
    </source>
</evidence>
<sequence length="555" mass="63318">MLNEEVRSLDDRYRYTDVDEEPDVFLPPLPILDTGKDLLHKVAFSLKKSTSPKDGLTQEQSAALYLYSLPGPFYDTFNGSLRDVDRNKSIPFSDYYHLFMSALNKLSSVQDSVWRGVTADLSDQYQPGSIHIWYAASSCSDHVGVTDTFLDKKQHRTLFNIKCYNGKPIKNHSHFAKENELILPPGTCIRVISQSNPADNLHIIACQEVELSPAEMNAIASSVAIPGHIPKNASIFYLLWLDPNVNKSKENVKTQEKLRKLFDGDFEAFEEEEQCEFSIKQKKTDKIMLIVSGQMGQQILPKIHDSTSLTSVKRIITHQNELIKEVEQEKTIQTQKTSNNNKAPPPINTPISGYEKQKLLLLEEALKPVEFIVEDLQNHIRIAKENARKSSPDGLTHDESASIMLYTLQFEATSLYTHLNSALRSEQRSTIKPWLPYLKIFMTAIRKLPSFQGVVWRTVQANVRDQYKRGERGVWWGVSSMATDPEILESFMQKTGPRTVFTVECKNGKDISRHSFYPAEKETLLMPGFYYEVTSVFQPAHEMHIINLKEIDAPW</sequence>
<dbReference type="EMBL" id="CAJOAZ010000689">
    <property type="protein sequence ID" value="CAF3697326.1"/>
    <property type="molecule type" value="Genomic_DNA"/>
</dbReference>
<name>A0A813TWC5_9BILA</name>
<evidence type="ECO:0000256" key="8">
    <source>
        <dbReference type="ARBA" id="ARBA00023026"/>
    </source>
</evidence>
<dbReference type="Gene3D" id="3.90.176.10">
    <property type="entry name" value="Toxin ADP-ribosyltransferase, Chain A, domain 1"/>
    <property type="match status" value="2"/>
</dbReference>
<accession>A0A813TWC5</accession>
<keyword evidence="5 10" id="KW-0328">Glycosyltransferase</keyword>
<dbReference type="GO" id="GO:0003950">
    <property type="term" value="F:NAD+ poly-ADP-ribosyltransferase activity"/>
    <property type="evidence" value="ECO:0007669"/>
    <property type="project" value="TreeGrafter"/>
</dbReference>
<comment type="subcellular location">
    <subcellularLocation>
        <location evidence="1">Secreted</location>
    </subcellularLocation>
</comment>
<dbReference type="SUPFAM" id="SSF56399">
    <property type="entry name" value="ADP-ribosylation"/>
    <property type="match status" value="2"/>
</dbReference>
<keyword evidence="4" id="KW-0800">Toxin</keyword>
<keyword evidence="6 10" id="KW-0808">Transferase</keyword>
<dbReference type="AlphaFoldDB" id="A0A813TWC5"/>
<dbReference type="EMBL" id="CAJNOG010000039">
    <property type="protein sequence ID" value="CAF0820295.1"/>
    <property type="molecule type" value="Genomic_DNA"/>
</dbReference>
<reference evidence="11" key="1">
    <citation type="submission" date="2021-02" db="EMBL/GenBank/DDBJ databases">
        <authorList>
            <person name="Nowell W R."/>
        </authorList>
    </citation>
    <scope>NUCLEOTIDE SEQUENCE</scope>
</reference>
<evidence type="ECO:0000256" key="6">
    <source>
        <dbReference type="ARBA" id="ARBA00022679"/>
    </source>
</evidence>
<keyword evidence="3" id="KW-0964">Secreted</keyword>
<dbReference type="PANTHER" id="PTHR10339:SF25">
    <property type="entry name" value="SECRETED EXOENZYME S"/>
    <property type="match status" value="1"/>
</dbReference>
<dbReference type="InterPro" id="IPR050999">
    <property type="entry name" value="ADP-ribosyltransferase_ARG"/>
</dbReference>
<dbReference type="PROSITE" id="PS51996">
    <property type="entry name" value="TR_MART"/>
    <property type="match status" value="2"/>
</dbReference>
<dbReference type="PANTHER" id="PTHR10339">
    <property type="entry name" value="ADP-RIBOSYLTRANSFERASE"/>
    <property type="match status" value="1"/>
</dbReference>
<organism evidence="11 13">
    <name type="scientific">Adineta steineri</name>
    <dbReference type="NCBI Taxonomy" id="433720"/>
    <lineage>
        <taxon>Eukaryota</taxon>
        <taxon>Metazoa</taxon>
        <taxon>Spiralia</taxon>
        <taxon>Gnathifera</taxon>
        <taxon>Rotifera</taxon>
        <taxon>Eurotatoria</taxon>
        <taxon>Bdelloidea</taxon>
        <taxon>Adinetida</taxon>
        <taxon>Adinetidae</taxon>
        <taxon>Adineta</taxon>
    </lineage>
</organism>
<comment type="similarity">
    <text evidence="2 10">Belongs to the Arg-specific ADP-ribosyltransferase family.</text>
</comment>
<evidence type="ECO:0000256" key="4">
    <source>
        <dbReference type="ARBA" id="ARBA00022656"/>
    </source>
</evidence>
<dbReference type="GO" id="GO:0016779">
    <property type="term" value="F:nucleotidyltransferase activity"/>
    <property type="evidence" value="ECO:0007669"/>
    <property type="project" value="UniProtKB-KW"/>
</dbReference>
<evidence type="ECO:0000256" key="2">
    <source>
        <dbReference type="ARBA" id="ARBA00009558"/>
    </source>
</evidence>
<proteinExistence type="inferred from homology"/>
<dbReference type="GO" id="GO:0106274">
    <property type="term" value="F:NAD+-protein-arginine ADP-ribosyltransferase activity"/>
    <property type="evidence" value="ECO:0007669"/>
    <property type="project" value="UniProtKB-EC"/>
</dbReference>
<evidence type="ECO:0000256" key="1">
    <source>
        <dbReference type="ARBA" id="ARBA00004613"/>
    </source>
</evidence>
<evidence type="ECO:0000256" key="9">
    <source>
        <dbReference type="ARBA" id="ARBA00047597"/>
    </source>
</evidence>
<evidence type="ECO:0000313" key="11">
    <source>
        <dbReference type="EMBL" id="CAF0820295.1"/>
    </source>
</evidence>
<evidence type="ECO:0000256" key="5">
    <source>
        <dbReference type="ARBA" id="ARBA00022676"/>
    </source>
</evidence>
<keyword evidence="10" id="KW-0520">NAD</keyword>
<evidence type="ECO:0000313" key="13">
    <source>
        <dbReference type="Proteomes" id="UP000663845"/>
    </source>
</evidence>